<dbReference type="InterPro" id="IPR000528">
    <property type="entry name" value="Plant_nsLTP"/>
</dbReference>
<evidence type="ECO:0000256" key="10">
    <source>
        <dbReference type="SAM" id="SignalP"/>
    </source>
</evidence>
<dbReference type="AlphaFoldDB" id="A0AAV7ESW1"/>
<dbReference type="GO" id="GO:0008289">
    <property type="term" value="F:lipid binding"/>
    <property type="evidence" value="ECO:0007669"/>
    <property type="project" value="InterPro"/>
</dbReference>
<dbReference type="SUPFAM" id="SSF47699">
    <property type="entry name" value="Bifunctional inhibitor/lipid-transfer protein/seed storage 2S albumin"/>
    <property type="match status" value="1"/>
</dbReference>
<evidence type="ECO:0000256" key="2">
    <source>
        <dbReference type="ARBA" id="ARBA00009748"/>
    </source>
</evidence>
<evidence type="ECO:0000259" key="11">
    <source>
        <dbReference type="SMART" id="SM00499"/>
    </source>
</evidence>
<evidence type="ECO:0000256" key="6">
    <source>
        <dbReference type="ARBA" id="ARBA00023180"/>
    </source>
</evidence>
<sequence>MAIRGAEFGLMVVLVAAAFWTGVRAQSSCTAALVSLSPCLSYITGNSSTPSASCCTQLSTVVNTQVRCLCTVLNGGASSIGVALNQTQALTLPGACKIQTPPVSQCNAAGAPATSPAASPSSTPAAPTTPTTATATSPASPSTPSVPSIPSGTGSKTVPSKSGETSAASFGVLPVPLMFFLLCIAAYAPSFPVF</sequence>
<evidence type="ECO:0000256" key="9">
    <source>
        <dbReference type="SAM" id="Phobius"/>
    </source>
</evidence>
<evidence type="ECO:0000256" key="4">
    <source>
        <dbReference type="ARBA" id="ARBA00022729"/>
    </source>
</evidence>
<dbReference type="InterPro" id="IPR036312">
    <property type="entry name" value="Bifun_inhib/LTP/seed_sf"/>
</dbReference>
<keyword evidence="9" id="KW-1133">Transmembrane helix</keyword>
<dbReference type="Proteomes" id="UP000825729">
    <property type="component" value="Unassembled WGS sequence"/>
</dbReference>
<dbReference type="Pfam" id="PF14368">
    <property type="entry name" value="LTP_2"/>
    <property type="match status" value="1"/>
</dbReference>
<dbReference type="Gene3D" id="1.10.110.10">
    <property type="entry name" value="Plant lipid-transfer and hydrophobic proteins"/>
    <property type="match status" value="1"/>
</dbReference>
<feature type="compositionally biased region" description="Low complexity" evidence="8">
    <location>
        <begin position="108"/>
        <end position="155"/>
    </location>
</feature>
<protein>
    <recommendedName>
        <fullName evidence="11">Bifunctional inhibitor/plant lipid transfer protein/seed storage helical domain-containing protein</fullName>
    </recommendedName>
</protein>
<proteinExistence type="inferred from homology"/>
<organism evidence="12 13">
    <name type="scientific">Aristolochia fimbriata</name>
    <name type="common">White veined hardy Dutchman's pipe vine</name>
    <dbReference type="NCBI Taxonomy" id="158543"/>
    <lineage>
        <taxon>Eukaryota</taxon>
        <taxon>Viridiplantae</taxon>
        <taxon>Streptophyta</taxon>
        <taxon>Embryophyta</taxon>
        <taxon>Tracheophyta</taxon>
        <taxon>Spermatophyta</taxon>
        <taxon>Magnoliopsida</taxon>
        <taxon>Magnoliidae</taxon>
        <taxon>Piperales</taxon>
        <taxon>Aristolochiaceae</taxon>
        <taxon>Aristolochia</taxon>
    </lineage>
</organism>
<feature type="signal peptide" evidence="10">
    <location>
        <begin position="1"/>
        <end position="25"/>
    </location>
</feature>
<dbReference type="PRINTS" id="PR00382">
    <property type="entry name" value="LIPIDTRNSFER"/>
</dbReference>
<keyword evidence="13" id="KW-1185">Reference proteome</keyword>
<dbReference type="SMART" id="SM00499">
    <property type="entry name" value="AAI"/>
    <property type="match status" value="1"/>
</dbReference>
<keyword evidence="9" id="KW-0812">Transmembrane</keyword>
<keyword evidence="7" id="KW-0449">Lipoprotein</keyword>
<feature type="chain" id="PRO_5043675505" description="Bifunctional inhibitor/plant lipid transfer protein/seed storage helical domain-containing protein" evidence="10">
    <location>
        <begin position="26"/>
        <end position="194"/>
    </location>
</feature>
<dbReference type="FunFam" id="1.10.110.10:FF:000001">
    <property type="entry name" value="Bifunctional inhibitor/lipid-transfer protein/seed storage 2S albumin superfamily protein"/>
    <property type="match status" value="1"/>
</dbReference>
<reference evidence="12 13" key="1">
    <citation type="submission" date="2021-07" db="EMBL/GenBank/DDBJ databases">
        <title>The Aristolochia fimbriata genome: insights into angiosperm evolution, floral development and chemical biosynthesis.</title>
        <authorList>
            <person name="Jiao Y."/>
        </authorList>
    </citation>
    <scope>NUCLEOTIDE SEQUENCE [LARGE SCALE GENOMIC DNA]</scope>
    <source>
        <strain evidence="12">IBCAS-2021</strain>
        <tissue evidence="12">Leaf</tissue>
    </source>
</reference>
<dbReference type="EMBL" id="JAINDJ010000003">
    <property type="protein sequence ID" value="KAG9451965.1"/>
    <property type="molecule type" value="Genomic_DNA"/>
</dbReference>
<gene>
    <name evidence="12" type="ORF">H6P81_004869</name>
</gene>
<dbReference type="GO" id="GO:0005886">
    <property type="term" value="C:plasma membrane"/>
    <property type="evidence" value="ECO:0007669"/>
    <property type="project" value="UniProtKB-SubCell"/>
</dbReference>
<keyword evidence="9" id="KW-0472">Membrane</keyword>
<keyword evidence="5" id="KW-1015">Disulfide bond</keyword>
<dbReference type="GO" id="GO:0006869">
    <property type="term" value="P:lipid transport"/>
    <property type="evidence" value="ECO:0007669"/>
    <property type="project" value="InterPro"/>
</dbReference>
<comment type="subcellular location">
    <subcellularLocation>
        <location evidence="1">Cell membrane</location>
        <topology evidence="1">Lipid-anchor</topology>
        <topology evidence="1">GPI-anchor</topology>
    </subcellularLocation>
</comment>
<accession>A0AAV7ESW1</accession>
<evidence type="ECO:0000256" key="7">
    <source>
        <dbReference type="ARBA" id="ARBA00023288"/>
    </source>
</evidence>
<feature type="region of interest" description="Disordered" evidence="8">
    <location>
        <begin position="107"/>
        <end position="163"/>
    </location>
</feature>
<keyword evidence="3" id="KW-0336">GPI-anchor</keyword>
<evidence type="ECO:0000256" key="1">
    <source>
        <dbReference type="ARBA" id="ARBA00004609"/>
    </source>
</evidence>
<evidence type="ECO:0000313" key="12">
    <source>
        <dbReference type="EMBL" id="KAG9451965.1"/>
    </source>
</evidence>
<dbReference type="InterPro" id="IPR016140">
    <property type="entry name" value="Bifunc_inhib/LTP/seed_store"/>
</dbReference>
<comment type="caution">
    <text evidence="12">The sequence shown here is derived from an EMBL/GenBank/DDBJ whole genome shotgun (WGS) entry which is preliminary data.</text>
</comment>
<keyword evidence="4 10" id="KW-0732">Signal</keyword>
<feature type="domain" description="Bifunctional inhibitor/plant lipid transfer protein/seed storage helical" evidence="11">
    <location>
        <begin position="29"/>
        <end position="106"/>
    </location>
</feature>
<evidence type="ECO:0000256" key="5">
    <source>
        <dbReference type="ARBA" id="ARBA00023157"/>
    </source>
</evidence>
<dbReference type="CDD" id="cd00010">
    <property type="entry name" value="AAI_LTSS"/>
    <property type="match status" value="1"/>
</dbReference>
<dbReference type="GO" id="GO:0098552">
    <property type="term" value="C:side of membrane"/>
    <property type="evidence" value="ECO:0007669"/>
    <property type="project" value="UniProtKB-KW"/>
</dbReference>
<dbReference type="PANTHER" id="PTHR33044">
    <property type="entry name" value="BIFUNCTIONAL INHIBITOR/LIPID-TRANSFER PROTEIN/SEED STORAGE 2S ALBUMIN SUPERFAMILY PROTEIN-RELATED"/>
    <property type="match status" value="1"/>
</dbReference>
<keyword evidence="6" id="KW-0325">Glycoprotein</keyword>
<evidence type="ECO:0000256" key="3">
    <source>
        <dbReference type="ARBA" id="ARBA00022622"/>
    </source>
</evidence>
<name>A0AAV7ESW1_ARIFI</name>
<evidence type="ECO:0000313" key="13">
    <source>
        <dbReference type="Proteomes" id="UP000825729"/>
    </source>
</evidence>
<feature type="transmembrane region" description="Helical" evidence="9">
    <location>
        <begin position="167"/>
        <end position="188"/>
    </location>
</feature>
<comment type="similarity">
    <text evidence="2">Belongs to the plant LTP family.</text>
</comment>
<dbReference type="InterPro" id="IPR043325">
    <property type="entry name" value="LTSS"/>
</dbReference>
<evidence type="ECO:0000256" key="8">
    <source>
        <dbReference type="SAM" id="MobiDB-lite"/>
    </source>
</evidence>